<evidence type="ECO:0000259" key="1">
    <source>
        <dbReference type="PROSITE" id="PS51819"/>
    </source>
</evidence>
<dbReference type="InterPro" id="IPR004360">
    <property type="entry name" value="Glyas_Fos-R_dOase_dom"/>
</dbReference>
<accession>A0A8J3DY89</accession>
<keyword evidence="3" id="KW-1185">Reference proteome</keyword>
<dbReference type="PANTHER" id="PTHR36503">
    <property type="entry name" value="BLR2520 PROTEIN"/>
    <property type="match status" value="1"/>
</dbReference>
<dbReference type="InterPro" id="IPR026275">
    <property type="entry name" value="Glyoxalase/dOase/EhpR"/>
</dbReference>
<feature type="domain" description="VOC" evidence="1">
    <location>
        <begin position="3"/>
        <end position="120"/>
    </location>
</feature>
<name>A0A8J3DY89_9HYPH</name>
<dbReference type="Pfam" id="PF00903">
    <property type="entry name" value="Glyoxalase"/>
    <property type="match status" value="1"/>
</dbReference>
<gene>
    <name evidence="2" type="ORF">GCM10016234_29130</name>
</gene>
<reference evidence="2" key="1">
    <citation type="journal article" date="2014" name="Int. J. Syst. Evol. Microbiol.">
        <title>Complete genome sequence of Corynebacterium casei LMG S-19264T (=DSM 44701T), isolated from a smear-ripened cheese.</title>
        <authorList>
            <consortium name="US DOE Joint Genome Institute (JGI-PGF)"/>
            <person name="Walter F."/>
            <person name="Albersmeier A."/>
            <person name="Kalinowski J."/>
            <person name="Ruckert C."/>
        </authorList>
    </citation>
    <scope>NUCLEOTIDE SEQUENCE</scope>
    <source>
        <strain evidence="2">KCTC 42249</strain>
    </source>
</reference>
<dbReference type="PANTHER" id="PTHR36503:SF3">
    <property type="entry name" value="BLR0126 PROTEIN"/>
    <property type="match status" value="1"/>
</dbReference>
<evidence type="ECO:0000313" key="2">
    <source>
        <dbReference type="EMBL" id="GHD18504.1"/>
    </source>
</evidence>
<protein>
    <submittedName>
        <fullName evidence="2">Glyoxalase</fullName>
    </submittedName>
</protein>
<dbReference type="Proteomes" id="UP000630142">
    <property type="component" value="Unassembled WGS sequence"/>
</dbReference>
<dbReference type="Gene3D" id="3.30.720.120">
    <property type="match status" value="1"/>
</dbReference>
<dbReference type="InterPro" id="IPR029068">
    <property type="entry name" value="Glyas_Bleomycin-R_OHBP_Dase"/>
</dbReference>
<sequence>MLSPNLVLLYTKDMQRSRSFYEALLEMSPTADFPAYVAFSFSSGLTLGLWSTEAAAFVSEGTGNRSELAFMVADRQAVEALHEKWRAAGVTIEQAPFDAAFGRTFVALDPDGHRLRVCRPDAKP</sequence>
<dbReference type="AlphaFoldDB" id="A0A8J3DY89"/>
<dbReference type="SUPFAM" id="SSF54593">
    <property type="entry name" value="Glyoxalase/Bleomycin resistance protein/Dihydroxybiphenyl dioxygenase"/>
    <property type="match status" value="1"/>
</dbReference>
<comment type="caution">
    <text evidence="2">The sequence shown here is derived from an EMBL/GenBank/DDBJ whole genome shotgun (WGS) entry which is preliminary data.</text>
</comment>
<evidence type="ECO:0000313" key="3">
    <source>
        <dbReference type="Proteomes" id="UP000630142"/>
    </source>
</evidence>
<organism evidence="2 3">
    <name type="scientific">Tianweitania populi</name>
    <dbReference type="NCBI Taxonomy" id="1607949"/>
    <lineage>
        <taxon>Bacteria</taxon>
        <taxon>Pseudomonadati</taxon>
        <taxon>Pseudomonadota</taxon>
        <taxon>Alphaproteobacteria</taxon>
        <taxon>Hyphomicrobiales</taxon>
        <taxon>Phyllobacteriaceae</taxon>
        <taxon>Tianweitania</taxon>
    </lineage>
</organism>
<dbReference type="EMBL" id="BMZQ01000002">
    <property type="protein sequence ID" value="GHD18504.1"/>
    <property type="molecule type" value="Genomic_DNA"/>
</dbReference>
<dbReference type="PIRSF" id="PIRSF039020">
    <property type="entry name" value="EhpR"/>
    <property type="match status" value="1"/>
</dbReference>
<reference evidence="2" key="2">
    <citation type="submission" date="2020-09" db="EMBL/GenBank/DDBJ databases">
        <authorList>
            <person name="Sun Q."/>
            <person name="Kim S."/>
        </authorList>
    </citation>
    <scope>NUCLEOTIDE SEQUENCE</scope>
    <source>
        <strain evidence="2">KCTC 42249</strain>
    </source>
</reference>
<dbReference type="Gene3D" id="3.30.720.110">
    <property type="match status" value="1"/>
</dbReference>
<dbReference type="PROSITE" id="PS51819">
    <property type="entry name" value="VOC"/>
    <property type="match status" value="1"/>
</dbReference>
<proteinExistence type="predicted"/>
<dbReference type="InterPro" id="IPR037523">
    <property type="entry name" value="VOC_core"/>
</dbReference>